<dbReference type="Pfam" id="PF00356">
    <property type="entry name" value="LacI"/>
    <property type="match status" value="1"/>
</dbReference>
<comment type="caution">
    <text evidence="5">The sequence shown here is derived from an EMBL/GenBank/DDBJ whole genome shotgun (WGS) entry which is preliminary data.</text>
</comment>
<dbReference type="Gene3D" id="3.40.50.2300">
    <property type="match status" value="2"/>
</dbReference>
<dbReference type="PANTHER" id="PTHR30146:SF136">
    <property type="entry name" value="NTD BIOSYNTHESIS OPERON REGULATOR NTDR"/>
    <property type="match status" value="1"/>
</dbReference>
<keyword evidence="3" id="KW-0804">Transcription</keyword>
<evidence type="ECO:0000313" key="7">
    <source>
        <dbReference type="Proteomes" id="UP000036168"/>
    </source>
</evidence>
<feature type="domain" description="HTH lacI-type" evidence="4">
    <location>
        <begin position="2"/>
        <end position="56"/>
    </location>
</feature>
<dbReference type="SMART" id="SM00354">
    <property type="entry name" value="HTH_LACI"/>
    <property type="match status" value="1"/>
</dbReference>
<evidence type="ECO:0000256" key="1">
    <source>
        <dbReference type="ARBA" id="ARBA00023015"/>
    </source>
</evidence>
<dbReference type="PATRIC" id="fig|1664069.3.peg.317"/>
<dbReference type="GO" id="GO:0000976">
    <property type="term" value="F:transcription cis-regulatory region binding"/>
    <property type="evidence" value="ECO:0007669"/>
    <property type="project" value="TreeGrafter"/>
</dbReference>
<dbReference type="InterPro" id="IPR028082">
    <property type="entry name" value="Peripla_BP_I"/>
</dbReference>
<gene>
    <name evidence="5" type="ORF">AB447_206615</name>
    <name evidence="6" type="ORF">P8828_03605</name>
</gene>
<evidence type="ECO:0000259" key="4">
    <source>
        <dbReference type="PROSITE" id="PS50932"/>
    </source>
</evidence>
<dbReference type="PROSITE" id="PS50932">
    <property type="entry name" value="HTH_LACI_2"/>
    <property type="match status" value="1"/>
</dbReference>
<dbReference type="SUPFAM" id="SSF53822">
    <property type="entry name" value="Periplasmic binding protein-like I"/>
    <property type="match status" value="1"/>
</dbReference>
<dbReference type="Gene3D" id="1.10.260.40">
    <property type="entry name" value="lambda repressor-like DNA-binding domains"/>
    <property type="match status" value="1"/>
</dbReference>
<evidence type="ECO:0000256" key="2">
    <source>
        <dbReference type="ARBA" id="ARBA00023125"/>
    </source>
</evidence>
<evidence type="ECO:0000313" key="6">
    <source>
        <dbReference type="EMBL" id="MEC0483939.1"/>
    </source>
</evidence>
<name>A0A0J6E995_9BACI</name>
<dbReference type="CDD" id="cd01392">
    <property type="entry name" value="HTH_LacI"/>
    <property type="match status" value="1"/>
</dbReference>
<protein>
    <submittedName>
        <fullName evidence="6">LacI family DNA-binding transcriptional regulator</fullName>
    </submittedName>
    <submittedName>
        <fullName evidence="5">NTD biosynthesis operon regulator NtdR</fullName>
    </submittedName>
</protein>
<keyword evidence="1" id="KW-0805">Transcription regulation</keyword>
<dbReference type="AlphaFoldDB" id="A0A0J6E995"/>
<reference evidence="5" key="2">
    <citation type="submission" date="2015-10" db="EMBL/GenBank/DDBJ databases">
        <authorList>
            <person name="Gilbert D.G."/>
        </authorList>
    </citation>
    <scope>NUCLEOTIDE SEQUENCE</scope>
    <source>
        <strain evidence="5">GO-13</strain>
    </source>
</reference>
<proteinExistence type="predicted"/>
<keyword evidence="8" id="KW-1185">Reference proteome</keyword>
<dbReference type="InterPro" id="IPR001761">
    <property type="entry name" value="Peripla_BP/Lac1_sug-bd_dom"/>
</dbReference>
<organism evidence="5 7">
    <name type="scientific">Bacillus glycinifermentans</name>
    <dbReference type="NCBI Taxonomy" id="1664069"/>
    <lineage>
        <taxon>Bacteria</taxon>
        <taxon>Bacillati</taxon>
        <taxon>Bacillota</taxon>
        <taxon>Bacilli</taxon>
        <taxon>Bacillales</taxon>
        <taxon>Bacillaceae</taxon>
        <taxon>Bacillus</taxon>
    </lineage>
</organism>
<sequence length="329" mass="37521">MPTIDEIAKLSNVSKTTVSRVLNDHPYVSEEKRKRVLEVIEKLDYIPNTSARKLRSNKTMFLAVSVPHADHPFFAQLMKNMSAEALKHQYKVIVFQTFYQKQNELKVLELLKRKEVDGVILCSLENEWEDIKKYLKYGPVVLANEFHAKAEVPVICYDEFEAGYKGTELFIQKGHHSMAFCCDTIYSKAQIMRKEGFMKALSDAGLRFQEKWMFSHAFTIHDGFRIMDQIHSMPEKPTAIFTGNDQVAAGIIKRAGYYQYDVPNQLAVLGYDNQSICEVTDPEITTIDIPVEELAQKAVCAMVSILNGKSDLQREVVTLSPALKIRQSV</sequence>
<keyword evidence="2 6" id="KW-0238">DNA-binding</keyword>
<reference evidence="5 7" key="1">
    <citation type="journal article" date="2015" name="Int. J. Syst. Evol. Microbiol.">
        <title>Bacillus glycinifermentans sp. nov., isolated from fermented soybean paste.</title>
        <authorList>
            <person name="Kim S.J."/>
            <person name="Dunlap C.A."/>
            <person name="Kwon S.W."/>
            <person name="Rooney A.P."/>
        </authorList>
    </citation>
    <scope>NUCLEOTIDE SEQUENCE [LARGE SCALE GENOMIC DNA]</scope>
    <source>
        <strain evidence="5 7">GO-13</strain>
    </source>
</reference>
<reference evidence="6 8" key="3">
    <citation type="submission" date="2023-03" db="EMBL/GenBank/DDBJ databases">
        <title>Agriculturally important microbes genome sequencing.</title>
        <authorList>
            <person name="Dunlap C."/>
        </authorList>
    </citation>
    <scope>NUCLEOTIDE SEQUENCE [LARGE SCALE GENOMIC DNA]</scope>
    <source>
        <strain evidence="6 8">CBP-3203</strain>
    </source>
</reference>
<dbReference type="CDD" id="cd06286">
    <property type="entry name" value="PBP1_CcpB-like"/>
    <property type="match status" value="1"/>
</dbReference>
<dbReference type="RefSeq" id="WP_048355634.1">
    <property type="nucleotide sequence ID" value="NZ_CP023481.1"/>
</dbReference>
<dbReference type="Proteomes" id="UP001341297">
    <property type="component" value="Unassembled WGS sequence"/>
</dbReference>
<dbReference type="PROSITE" id="PS00356">
    <property type="entry name" value="HTH_LACI_1"/>
    <property type="match status" value="1"/>
</dbReference>
<dbReference type="GO" id="GO:0003700">
    <property type="term" value="F:DNA-binding transcription factor activity"/>
    <property type="evidence" value="ECO:0007669"/>
    <property type="project" value="TreeGrafter"/>
</dbReference>
<dbReference type="SUPFAM" id="SSF47413">
    <property type="entry name" value="lambda repressor-like DNA-binding domains"/>
    <property type="match status" value="1"/>
</dbReference>
<accession>A0A0J6E1G7</accession>
<evidence type="ECO:0000256" key="3">
    <source>
        <dbReference type="ARBA" id="ARBA00023163"/>
    </source>
</evidence>
<dbReference type="PANTHER" id="PTHR30146">
    <property type="entry name" value="LACI-RELATED TRANSCRIPTIONAL REPRESSOR"/>
    <property type="match status" value="1"/>
</dbReference>
<evidence type="ECO:0000313" key="5">
    <source>
        <dbReference type="EMBL" id="KRT90249.1"/>
    </source>
</evidence>
<dbReference type="InterPro" id="IPR000843">
    <property type="entry name" value="HTH_LacI"/>
</dbReference>
<dbReference type="Pfam" id="PF00532">
    <property type="entry name" value="Peripla_BP_1"/>
    <property type="match status" value="1"/>
</dbReference>
<dbReference type="InterPro" id="IPR010982">
    <property type="entry name" value="Lambda_DNA-bd_dom_sf"/>
</dbReference>
<dbReference type="EMBL" id="JARRTL010000006">
    <property type="protein sequence ID" value="MEC0483939.1"/>
    <property type="molecule type" value="Genomic_DNA"/>
</dbReference>
<dbReference type="EMBL" id="LECW02000045">
    <property type="protein sequence ID" value="KRT90249.1"/>
    <property type="molecule type" value="Genomic_DNA"/>
</dbReference>
<dbReference type="OrthoDB" id="9798934at2"/>
<accession>A0A0J6E995</accession>
<evidence type="ECO:0000313" key="8">
    <source>
        <dbReference type="Proteomes" id="UP001341297"/>
    </source>
</evidence>
<dbReference type="Proteomes" id="UP000036168">
    <property type="component" value="Unassembled WGS sequence"/>
</dbReference>
<dbReference type="STRING" id="1664069.BGLY_4351"/>